<protein>
    <recommendedName>
        <fullName evidence="3">Three-Cys-motif partner protein TcmP</fullName>
    </recommendedName>
</protein>
<evidence type="ECO:0008006" key="3">
    <source>
        <dbReference type="Google" id="ProtNLM"/>
    </source>
</evidence>
<keyword evidence="2" id="KW-1185">Reference proteome</keyword>
<dbReference type="AlphaFoldDB" id="A0A658QYD9"/>
<dbReference type="SUPFAM" id="SSF53335">
    <property type="entry name" value="S-adenosyl-L-methionine-dependent methyltransferases"/>
    <property type="match status" value="1"/>
</dbReference>
<dbReference type="InterPro" id="IPR029063">
    <property type="entry name" value="SAM-dependent_MTases_sf"/>
</dbReference>
<reference evidence="1 2" key="1">
    <citation type="submission" date="2016-01" db="EMBL/GenBank/DDBJ databases">
        <authorList>
            <person name="Peeters C."/>
        </authorList>
    </citation>
    <scope>NUCLEOTIDE SEQUENCE [LARGE SCALE GENOMIC DNA]</scope>
    <source>
        <strain evidence="1">LMG 29315</strain>
    </source>
</reference>
<sequence length="262" mass="29401">MDAMVVGSWSGHKHDMLVDYVGASRGARMRWPHASYIDLFCGPGRVVERQTNAFRDGGALAAWKASCANGGPSFSDVFIGDLDQRSVEFCRKRLETFGACVHAYVGAASETVHRVICDLPRGLNLAFLDPFSAEHLDFEIILALSRLNRIDILVHFSVMDIQRNIEREAVASGARLERIAPGWREAIELSHLPKSAFINAFLDYWKALVERTANMTAADMMPLIKNSKNGPLYRLIMLKRHPLAEKLWNDVGRDDKAQKDLF</sequence>
<dbReference type="InterPro" id="IPR031009">
    <property type="entry name" value="Tcm_partner"/>
</dbReference>
<dbReference type="NCBIfam" id="TIGR04474">
    <property type="entry name" value="tcm_partner"/>
    <property type="match status" value="1"/>
</dbReference>
<comment type="caution">
    <text evidence="1">The sequence shown here is derived from an EMBL/GenBank/DDBJ whole genome shotgun (WGS) entry which is preliminary data.</text>
</comment>
<name>A0A658QYD9_9BURK</name>
<evidence type="ECO:0000313" key="1">
    <source>
        <dbReference type="EMBL" id="SAL32866.1"/>
    </source>
</evidence>
<evidence type="ECO:0000313" key="2">
    <source>
        <dbReference type="Proteomes" id="UP000198263"/>
    </source>
</evidence>
<gene>
    <name evidence="1" type="ORF">AWB72_03012</name>
</gene>
<accession>A0A658QYD9</accession>
<dbReference type="EMBL" id="FCNV02000005">
    <property type="protein sequence ID" value="SAL32866.1"/>
    <property type="molecule type" value="Genomic_DNA"/>
</dbReference>
<organism evidence="1 2">
    <name type="scientific">Caballeronia concitans</name>
    <dbReference type="NCBI Taxonomy" id="1777133"/>
    <lineage>
        <taxon>Bacteria</taxon>
        <taxon>Pseudomonadati</taxon>
        <taxon>Pseudomonadota</taxon>
        <taxon>Betaproteobacteria</taxon>
        <taxon>Burkholderiales</taxon>
        <taxon>Burkholderiaceae</taxon>
        <taxon>Caballeronia</taxon>
    </lineage>
</organism>
<proteinExistence type="predicted"/>
<dbReference type="Proteomes" id="UP000198263">
    <property type="component" value="Unassembled WGS sequence"/>
</dbReference>